<evidence type="ECO:0000313" key="2">
    <source>
        <dbReference type="EMBL" id="MBB4677537.1"/>
    </source>
</evidence>
<protein>
    <submittedName>
        <fullName evidence="2">CubicO group peptidase (Beta-lactamase class C family)</fullName>
    </submittedName>
</protein>
<dbReference type="InterPro" id="IPR001466">
    <property type="entry name" value="Beta-lactam-related"/>
</dbReference>
<proteinExistence type="predicted"/>
<dbReference type="Proteomes" id="UP000533598">
    <property type="component" value="Unassembled WGS sequence"/>
</dbReference>
<organism evidence="2 3">
    <name type="scientific">Crossiella cryophila</name>
    <dbReference type="NCBI Taxonomy" id="43355"/>
    <lineage>
        <taxon>Bacteria</taxon>
        <taxon>Bacillati</taxon>
        <taxon>Actinomycetota</taxon>
        <taxon>Actinomycetes</taxon>
        <taxon>Pseudonocardiales</taxon>
        <taxon>Pseudonocardiaceae</taxon>
        <taxon>Crossiella</taxon>
    </lineage>
</organism>
<accession>A0A7W7CAQ8</accession>
<comment type="caution">
    <text evidence="2">The sequence shown here is derived from an EMBL/GenBank/DDBJ whole genome shotgun (WGS) entry which is preliminary data.</text>
</comment>
<dbReference type="InterPro" id="IPR012338">
    <property type="entry name" value="Beta-lactam/transpept-like"/>
</dbReference>
<dbReference type="SUPFAM" id="SSF56601">
    <property type="entry name" value="beta-lactamase/transpeptidase-like"/>
    <property type="match status" value="1"/>
</dbReference>
<dbReference type="AlphaFoldDB" id="A0A7W7CAQ8"/>
<evidence type="ECO:0000259" key="1">
    <source>
        <dbReference type="Pfam" id="PF00144"/>
    </source>
</evidence>
<dbReference type="PANTHER" id="PTHR43283">
    <property type="entry name" value="BETA-LACTAMASE-RELATED"/>
    <property type="match status" value="1"/>
</dbReference>
<dbReference type="EMBL" id="JACHMH010000001">
    <property type="protein sequence ID" value="MBB4677537.1"/>
    <property type="molecule type" value="Genomic_DNA"/>
</dbReference>
<dbReference type="PANTHER" id="PTHR43283:SF3">
    <property type="entry name" value="BETA-LACTAMASE FAMILY PROTEIN (AFU_ORTHOLOGUE AFUA_5G07500)"/>
    <property type="match status" value="1"/>
</dbReference>
<dbReference type="InterPro" id="IPR050789">
    <property type="entry name" value="Diverse_Enzym_Activities"/>
</dbReference>
<keyword evidence="3" id="KW-1185">Reference proteome</keyword>
<dbReference type="RefSeq" id="WP_312987538.1">
    <property type="nucleotide sequence ID" value="NZ_BAAAUI010000047.1"/>
</dbReference>
<gene>
    <name evidence="2" type="ORF">HNR67_003655</name>
</gene>
<dbReference type="Pfam" id="PF00144">
    <property type="entry name" value="Beta-lactamase"/>
    <property type="match status" value="1"/>
</dbReference>
<reference evidence="2 3" key="1">
    <citation type="submission" date="2020-08" db="EMBL/GenBank/DDBJ databases">
        <title>Sequencing the genomes of 1000 actinobacteria strains.</title>
        <authorList>
            <person name="Klenk H.-P."/>
        </authorList>
    </citation>
    <scope>NUCLEOTIDE SEQUENCE [LARGE SCALE GENOMIC DNA]</scope>
    <source>
        <strain evidence="2 3">DSM 44230</strain>
    </source>
</reference>
<feature type="domain" description="Beta-lactamase-related" evidence="1">
    <location>
        <begin position="19"/>
        <end position="376"/>
    </location>
</feature>
<name>A0A7W7CAQ8_9PSEU</name>
<sequence>MRDWGVTMNRSGLRRVREQLAKRVDSGEVPGLVALLGNGDSAHVEVLGDMHVGGGAAMAEDSIFRLASATKPIIAAGVLALVEDCRLRLDDSIEEWLPELADRRVLVRPDAEVTDTVPARRAITVRDLLTFTWGFGVDLTGADTPIRRAMLELGLLVPPSGFEPDVWIARLGSLPLMAQPGEKWLYHVGSDVLGLLVARVTGVSLGEFLRERIFAPLGMVDTGFFVPEDKIGRLPTSYAHDPATGELVVWDPAVGGKYSKPPRFETGGDGLVSTASDYFAFQRMLLQGGKYRGERVLSGGSVALMTSDQLTPAQKVEKDELNEFFGDHGGFGFGMGVRTVRRGFAQVGQFGWDGGLGTSAQADPGAGFSGVLLTQVALDSPVSRLLIKDFWTTAYQAMED</sequence>
<dbReference type="Gene3D" id="3.40.710.10">
    <property type="entry name" value="DD-peptidase/beta-lactamase superfamily"/>
    <property type="match status" value="1"/>
</dbReference>
<evidence type="ECO:0000313" key="3">
    <source>
        <dbReference type="Proteomes" id="UP000533598"/>
    </source>
</evidence>